<dbReference type="PROSITE" id="PS51755">
    <property type="entry name" value="OMPR_PHOB"/>
    <property type="match status" value="1"/>
</dbReference>
<evidence type="ECO:0000313" key="11">
    <source>
        <dbReference type="Proteomes" id="UP001211006"/>
    </source>
</evidence>
<gene>
    <name evidence="9" type="ORF">I5Q84_18445</name>
    <name evidence="8" type="ORF">PND83_12955</name>
</gene>
<dbReference type="KEGG" id="fpla:A4U99_18305"/>
<organism evidence="8 11">
    <name type="scientific">Flavonifractor plautii</name>
    <name type="common">Fusobacterium plautii</name>
    <dbReference type="NCBI Taxonomy" id="292800"/>
    <lineage>
        <taxon>Bacteria</taxon>
        <taxon>Bacillati</taxon>
        <taxon>Bacillota</taxon>
        <taxon>Clostridia</taxon>
        <taxon>Eubacteriales</taxon>
        <taxon>Oscillospiraceae</taxon>
        <taxon>Flavonifractor</taxon>
    </lineage>
</organism>
<dbReference type="PANTHER" id="PTHR48111:SF21">
    <property type="entry name" value="DNA-BINDING DUAL MASTER TRANSCRIPTIONAL REGULATOR RPAA"/>
    <property type="match status" value="1"/>
</dbReference>
<reference evidence="9 10" key="1">
    <citation type="submission" date="2020-11" db="EMBL/GenBank/DDBJ databases">
        <title>Closed and high quality bacterial genomes of the OMM12 community.</title>
        <authorList>
            <person name="Marbouty M."/>
            <person name="Lamy-Besnier Q."/>
            <person name="Debarbieux L."/>
            <person name="Koszul R."/>
        </authorList>
    </citation>
    <scope>NUCLEOTIDE SEQUENCE [LARGE SCALE GENOMIC DNA]</scope>
    <source>
        <strain evidence="9 10">YL31</strain>
    </source>
</reference>
<sequence length="142" mass="16557">MEEIIVIRTSDPRGDIFQSIINILNNENIKIFHAAEPADMVLSLGDITIFPERRQVFKAEKEIHLNYGEFSILHCMAQSPGQVFSREQLYHAAWSEDYELGTNTVDNTIWRLRNKLENDPKHPIYIKTVFRVGYKIELPLKL</sequence>
<proteinExistence type="predicted"/>
<evidence type="ECO:0000256" key="1">
    <source>
        <dbReference type="ARBA" id="ARBA00022553"/>
    </source>
</evidence>
<dbReference type="GO" id="GO:0032993">
    <property type="term" value="C:protein-DNA complex"/>
    <property type="evidence" value="ECO:0007669"/>
    <property type="project" value="TreeGrafter"/>
</dbReference>
<dbReference type="RefSeq" id="WP_049893321.1">
    <property type="nucleotide sequence ID" value="NZ_CP015406.2"/>
</dbReference>
<dbReference type="Proteomes" id="UP000595792">
    <property type="component" value="Chromosome"/>
</dbReference>
<dbReference type="GO" id="GO:0006355">
    <property type="term" value="P:regulation of DNA-templated transcription"/>
    <property type="evidence" value="ECO:0007669"/>
    <property type="project" value="InterPro"/>
</dbReference>
<protein>
    <submittedName>
        <fullName evidence="8">Response regulator transcription factor</fullName>
    </submittedName>
</protein>
<evidence type="ECO:0000256" key="4">
    <source>
        <dbReference type="ARBA" id="ARBA00023125"/>
    </source>
</evidence>
<dbReference type="PANTHER" id="PTHR48111">
    <property type="entry name" value="REGULATOR OF RPOS"/>
    <property type="match status" value="1"/>
</dbReference>
<dbReference type="Pfam" id="PF00486">
    <property type="entry name" value="Trans_reg_C"/>
    <property type="match status" value="1"/>
</dbReference>
<evidence type="ECO:0000256" key="2">
    <source>
        <dbReference type="ARBA" id="ARBA00023012"/>
    </source>
</evidence>
<evidence type="ECO:0000313" key="10">
    <source>
        <dbReference type="Proteomes" id="UP000595792"/>
    </source>
</evidence>
<dbReference type="GO" id="GO:0000156">
    <property type="term" value="F:phosphorelay response regulator activity"/>
    <property type="evidence" value="ECO:0007669"/>
    <property type="project" value="TreeGrafter"/>
</dbReference>
<keyword evidence="1" id="KW-0597">Phosphoprotein</keyword>
<dbReference type="InterPro" id="IPR001867">
    <property type="entry name" value="OmpR/PhoB-type_DNA-bd"/>
</dbReference>
<evidence type="ECO:0000256" key="5">
    <source>
        <dbReference type="ARBA" id="ARBA00023163"/>
    </source>
</evidence>
<evidence type="ECO:0000313" key="9">
    <source>
        <dbReference type="EMBL" id="QQR05878.1"/>
    </source>
</evidence>
<dbReference type="CDD" id="cd00383">
    <property type="entry name" value="trans_reg_C"/>
    <property type="match status" value="1"/>
</dbReference>
<dbReference type="SMART" id="SM00862">
    <property type="entry name" value="Trans_reg_C"/>
    <property type="match status" value="1"/>
</dbReference>
<dbReference type="SUPFAM" id="SSF46894">
    <property type="entry name" value="C-terminal effector domain of the bipartite response regulators"/>
    <property type="match status" value="1"/>
</dbReference>
<dbReference type="GO" id="GO:0000976">
    <property type="term" value="F:transcription cis-regulatory region binding"/>
    <property type="evidence" value="ECO:0007669"/>
    <property type="project" value="TreeGrafter"/>
</dbReference>
<dbReference type="Gene3D" id="1.10.10.10">
    <property type="entry name" value="Winged helix-like DNA-binding domain superfamily/Winged helix DNA-binding domain"/>
    <property type="match status" value="1"/>
</dbReference>
<dbReference type="AlphaFoldDB" id="A0AAP7Y145"/>
<evidence type="ECO:0000256" key="3">
    <source>
        <dbReference type="ARBA" id="ARBA00023015"/>
    </source>
</evidence>
<keyword evidence="5" id="KW-0804">Transcription</keyword>
<dbReference type="GO" id="GO:0005829">
    <property type="term" value="C:cytosol"/>
    <property type="evidence" value="ECO:0007669"/>
    <property type="project" value="TreeGrafter"/>
</dbReference>
<evidence type="ECO:0000256" key="6">
    <source>
        <dbReference type="PROSITE-ProRule" id="PRU01091"/>
    </source>
</evidence>
<dbReference type="InterPro" id="IPR036388">
    <property type="entry name" value="WH-like_DNA-bd_sf"/>
</dbReference>
<accession>A0AAP7Y145</accession>
<evidence type="ECO:0000313" key="8">
    <source>
        <dbReference type="EMBL" id="MDB7906892.1"/>
    </source>
</evidence>
<dbReference type="InterPro" id="IPR016032">
    <property type="entry name" value="Sig_transdc_resp-reg_C-effctor"/>
</dbReference>
<keyword evidence="3" id="KW-0805">Transcription regulation</keyword>
<feature type="DNA-binding region" description="OmpR/PhoB-type" evidence="6">
    <location>
        <begin position="39"/>
        <end position="138"/>
    </location>
</feature>
<feature type="domain" description="OmpR/PhoB-type" evidence="7">
    <location>
        <begin position="39"/>
        <end position="138"/>
    </location>
</feature>
<name>A0AAP7Y145_FLAPL</name>
<evidence type="ECO:0000259" key="7">
    <source>
        <dbReference type="PROSITE" id="PS51755"/>
    </source>
</evidence>
<keyword evidence="2" id="KW-0902">Two-component regulatory system</keyword>
<dbReference type="EMBL" id="CP065315">
    <property type="protein sequence ID" value="QQR05878.1"/>
    <property type="molecule type" value="Genomic_DNA"/>
</dbReference>
<dbReference type="EMBL" id="JAQLWO010000014">
    <property type="protein sequence ID" value="MDB7906892.1"/>
    <property type="molecule type" value="Genomic_DNA"/>
</dbReference>
<dbReference type="InterPro" id="IPR039420">
    <property type="entry name" value="WalR-like"/>
</dbReference>
<reference evidence="8" key="2">
    <citation type="submission" date="2023-01" db="EMBL/GenBank/DDBJ databases">
        <title>Human gut microbiome strain richness.</title>
        <authorList>
            <person name="Chen-Liaw A."/>
        </authorList>
    </citation>
    <scope>NUCLEOTIDE SEQUENCE</scope>
    <source>
        <strain evidence="8">2225st1_A6_2225SCRN_200828</strain>
    </source>
</reference>
<keyword evidence="4 6" id="KW-0238">DNA-binding</keyword>
<dbReference type="Proteomes" id="UP001211006">
    <property type="component" value="Unassembled WGS sequence"/>
</dbReference>